<reference evidence="3 4" key="1">
    <citation type="submission" date="2020-08" db="EMBL/GenBank/DDBJ databases">
        <title>Genomic Encyclopedia of Type Strains, Phase IV (KMG-IV): sequencing the most valuable type-strain genomes for metagenomic binning, comparative biology and taxonomic classification.</title>
        <authorList>
            <person name="Goeker M."/>
        </authorList>
    </citation>
    <scope>NUCLEOTIDE SEQUENCE [LARGE SCALE GENOMIC DNA]</scope>
    <source>
        <strain evidence="3 4">DSM 25701</strain>
    </source>
</reference>
<dbReference type="Proteomes" id="UP000536640">
    <property type="component" value="Unassembled WGS sequence"/>
</dbReference>
<feature type="compositionally biased region" description="Basic and acidic residues" evidence="1">
    <location>
        <begin position="1"/>
        <end position="13"/>
    </location>
</feature>
<dbReference type="InterPro" id="IPR007470">
    <property type="entry name" value="HemX"/>
</dbReference>
<keyword evidence="3" id="KW-0489">Methyltransferase</keyword>
<comment type="caution">
    <text evidence="3">The sequence shown here is derived from an EMBL/GenBank/DDBJ whole genome shotgun (WGS) entry which is preliminary data.</text>
</comment>
<keyword evidence="2" id="KW-0472">Membrane</keyword>
<dbReference type="RefSeq" id="WP_184461395.1">
    <property type="nucleotide sequence ID" value="NZ_JACHHW010000002.1"/>
</dbReference>
<feature type="compositionally biased region" description="Low complexity" evidence="1">
    <location>
        <begin position="14"/>
        <end position="36"/>
    </location>
</feature>
<dbReference type="GO" id="GO:0004851">
    <property type="term" value="F:uroporphyrin-III C-methyltransferase activity"/>
    <property type="evidence" value="ECO:0007669"/>
    <property type="project" value="UniProtKB-EC"/>
</dbReference>
<evidence type="ECO:0000256" key="1">
    <source>
        <dbReference type="SAM" id="MobiDB-lite"/>
    </source>
</evidence>
<feature type="transmembrane region" description="Helical" evidence="2">
    <location>
        <begin position="59"/>
        <end position="79"/>
    </location>
</feature>
<dbReference type="EMBL" id="JACHHW010000002">
    <property type="protein sequence ID" value="MBB5186618.1"/>
    <property type="molecule type" value="Genomic_DNA"/>
</dbReference>
<evidence type="ECO:0000313" key="3">
    <source>
        <dbReference type="EMBL" id="MBB5186618.1"/>
    </source>
</evidence>
<evidence type="ECO:0000256" key="2">
    <source>
        <dbReference type="SAM" id="Phobius"/>
    </source>
</evidence>
<dbReference type="PANTHER" id="PTHR38043">
    <property type="entry name" value="PROTEIN HEMX"/>
    <property type="match status" value="1"/>
</dbReference>
<protein>
    <submittedName>
        <fullName evidence="3">Uroporphyrin-3 C-methyltransferase</fullName>
        <ecNumber evidence="3">2.1.1.107</ecNumber>
    </submittedName>
</protein>
<name>A0A840R1V5_9GAMM</name>
<keyword evidence="3" id="KW-0808">Transferase</keyword>
<dbReference type="Pfam" id="PF04375">
    <property type="entry name" value="HemX"/>
    <property type="match status" value="1"/>
</dbReference>
<feature type="region of interest" description="Disordered" evidence="1">
    <location>
        <begin position="1"/>
        <end position="54"/>
    </location>
</feature>
<proteinExistence type="predicted"/>
<accession>A0A840R1V5</accession>
<dbReference type="PANTHER" id="PTHR38043:SF1">
    <property type="entry name" value="PROTEIN HEMX"/>
    <property type="match status" value="1"/>
</dbReference>
<keyword evidence="2" id="KW-0812">Transmembrane</keyword>
<dbReference type="EC" id="2.1.1.107" evidence="3"/>
<keyword evidence="4" id="KW-1185">Reference proteome</keyword>
<dbReference type="GO" id="GO:0032259">
    <property type="term" value="P:methylation"/>
    <property type="evidence" value="ECO:0007669"/>
    <property type="project" value="UniProtKB-KW"/>
</dbReference>
<evidence type="ECO:0000313" key="4">
    <source>
        <dbReference type="Proteomes" id="UP000536640"/>
    </source>
</evidence>
<keyword evidence="2" id="KW-1133">Transmembrane helix</keyword>
<organism evidence="3 4">
    <name type="scientific">Zhongshania antarctica</name>
    <dbReference type="NCBI Taxonomy" id="641702"/>
    <lineage>
        <taxon>Bacteria</taxon>
        <taxon>Pseudomonadati</taxon>
        <taxon>Pseudomonadota</taxon>
        <taxon>Gammaproteobacteria</taxon>
        <taxon>Cellvibrionales</taxon>
        <taxon>Spongiibacteraceae</taxon>
        <taxon>Zhongshania</taxon>
    </lineage>
</organism>
<gene>
    <name evidence="3" type="ORF">HNQ57_000879</name>
</gene>
<dbReference type="AlphaFoldDB" id="A0A840R1V5"/>
<sequence>MSGDKPEDKKDVNSESASAVPVPPESSVSKSQDAKSAPPPAPPKSNSPKDKAAKPKRSGVVIALLALLIAILALALAAWQYQQEYLLAKTEASVTSDLKAELQTLSASQTELVASFAAQREALAQLRLDNSSQLSALSRRSQELETKMQSLTTVDRQDWLLAEVEYLLRLANQRAQLSHDPRAAAQLLSNADSILRELDDAALHPVRAELAKEISALQNSADVDIEGVYLTLQGLATEAGKLKLYQAPSYSAEEVEETSEEWQQRLQSGLDNAWAKLRSYIRIRHHDQNFKAQLAPEQEAALRASLRLMFEQAQLALLANRPLLYQRALDKAAAWLQEYYQLDDHRDGLLKQISTVRAMPVSPEMADISGSLRSLKVYLKSHRWQQEARK</sequence>